<sequence>MAKSLERKMGKRKSEERKSEAFPFFAFSFSPRKNLQFFLVSCVKDSQYRVLNTRKFSLSWRLFRSQERKSEALVFPGNEKLEKLEKLEKNWKFFSWTHSFHFSV</sequence>
<dbReference type="EMBL" id="MN701588">
    <property type="protein sequence ID" value="QJA13840.1"/>
    <property type="molecule type" value="Genomic_DNA"/>
</dbReference>
<reference evidence="1" key="1">
    <citation type="submission" date="2019-11" db="EMBL/GenBank/DDBJ databases">
        <title>The Chloroplast Genome of the Green Alga Chaetophora sp.</title>
        <authorList>
            <person name="Liu B."/>
        </authorList>
    </citation>
    <scope>NUCLEOTIDE SEQUENCE</scope>
</reference>
<geneLocation type="chloroplast" evidence="1"/>
<dbReference type="AlphaFoldDB" id="A0A6H1XE02"/>
<gene>
    <name evidence="1" type="primary">orf104</name>
</gene>
<keyword evidence="1" id="KW-0934">Plastid</keyword>
<accession>A0A6H1XE02</accession>
<name>A0A6H1XE02_9CHLO</name>
<evidence type="ECO:0000313" key="1">
    <source>
        <dbReference type="EMBL" id="QJA13840.1"/>
    </source>
</evidence>
<keyword evidence="1" id="KW-0150">Chloroplast</keyword>
<proteinExistence type="predicted"/>
<organism evidence="1">
    <name type="scientific">Chaetophora sp. FACHB-2423</name>
    <dbReference type="NCBI Taxonomy" id="2725789"/>
    <lineage>
        <taxon>Eukaryota</taxon>
        <taxon>Viridiplantae</taxon>
        <taxon>Chlorophyta</taxon>
        <taxon>core chlorophytes</taxon>
        <taxon>Chlorophyceae</taxon>
        <taxon>OCC clade</taxon>
        <taxon>Chaetophorales</taxon>
        <taxon>Chaetophoraceae</taxon>
        <taxon>Chaetophora</taxon>
    </lineage>
</organism>
<protein>
    <submittedName>
        <fullName evidence="1">Uncharacterized protein</fullName>
    </submittedName>
</protein>